<dbReference type="EMBL" id="JAEKNQ010000010">
    <property type="protein sequence ID" value="MBJ7601890.1"/>
    <property type="molecule type" value="Genomic_DNA"/>
</dbReference>
<gene>
    <name evidence="2" type="ORF">JF888_01620</name>
</gene>
<accession>A0A934KGW8</accession>
<evidence type="ECO:0000313" key="2">
    <source>
        <dbReference type="EMBL" id="MBJ7601890.1"/>
    </source>
</evidence>
<organism evidence="2 3">
    <name type="scientific">Candidatus Dormiibacter inghamiae</name>
    <dbReference type="NCBI Taxonomy" id="3127013"/>
    <lineage>
        <taxon>Bacteria</taxon>
        <taxon>Bacillati</taxon>
        <taxon>Candidatus Dormiibacterota</taxon>
        <taxon>Candidatus Dormibacteria</taxon>
        <taxon>Candidatus Dormibacterales</taxon>
        <taxon>Candidatus Dormibacteraceae</taxon>
        <taxon>Candidatus Dormiibacter</taxon>
    </lineage>
</organism>
<reference evidence="2 3" key="1">
    <citation type="submission" date="2020-10" db="EMBL/GenBank/DDBJ databases">
        <title>Ca. Dormibacterota MAGs.</title>
        <authorList>
            <person name="Montgomery K."/>
        </authorList>
    </citation>
    <scope>NUCLEOTIDE SEQUENCE [LARGE SCALE GENOMIC DNA]</scope>
    <source>
        <strain evidence="2">SC8811_S16_3</strain>
    </source>
</reference>
<dbReference type="AlphaFoldDB" id="A0A934KGW8"/>
<comment type="caution">
    <text evidence="2">The sequence shown here is derived from an EMBL/GenBank/DDBJ whole genome shotgun (WGS) entry which is preliminary data.</text>
</comment>
<protein>
    <submittedName>
        <fullName evidence="2">Uncharacterized protein</fullName>
    </submittedName>
</protein>
<proteinExistence type="predicted"/>
<evidence type="ECO:0000313" key="3">
    <source>
        <dbReference type="Proteomes" id="UP000620075"/>
    </source>
</evidence>
<feature type="compositionally biased region" description="Basic and acidic residues" evidence="1">
    <location>
        <begin position="1"/>
        <end position="22"/>
    </location>
</feature>
<feature type="region of interest" description="Disordered" evidence="1">
    <location>
        <begin position="1"/>
        <end position="26"/>
    </location>
</feature>
<dbReference type="Proteomes" id="UP000620075">
    <property type="component" value="Unassembled WGS sequence"/>
</dbReference>
<evidence type="ECO:0000256" key="1">
    <source>
        <dbReference type="SAM" id="MobiDB-lite"/>
    </source>
</evidence>
<name>A0A934KGW8_9BACT</name>
<sequence>MNDHERSLAAVERESSRVANRERKLRGPRVVVDNPGLKAQALRLAQRRRRGPAKSG</sequence>
<dbReference type="RefSeq" id="WP_338176273.1">
    <property type="nucleotide sequence ID" value="NZ_JAEKNQ010000010.1"/>
</dbReference>